<evidence type="ECO:0000256" key="5">
    <source>
        <dbReference type="ARBA" id="ARBA00022840"/>
    </source>
</evidence>
<feature type="region of interest" description="Disordered" evidence="12">
    <location>
        <begin position="665"/>
        <end position="685"/>
    </location>
</feature>
<dbReference type="PROSITE" id="PS50067">
    <property type="entry name" value="KINESIN_MOTOR_2"/>
    <property type="match status" value="1"/>
</dbReference>
<feature type="region of interest" description="Disordered" evidence="12">
    <location>
        <begin position="382"/>
        <end position="447"/>
    </location>
</feature>
<evidence type="ECO:0000313" key="14">
    <source>
        <dbReference type="EnsemblMetazoa" id="ENSAATROPP003008"/>
    </source>
</evidence>
<keyword evidence="6" id="KW-0175">Coiled coil</keyword>
<feature type="domain" description="Kinesin motor" evidence="13">
    <location>
        <begin position="14"/>
        <end position="346"/>
    </location>
</feature>
<feature type="compositionally biased region" description="Basic and acidic residues" evidence="12">
    <location>
        <begin position="415"/>
        <end position="424"/>
    </location>
</feature>
<dbReference type="EnsemblMetazoa" id="ENSAATROPT003133">
    <property type="protein sequence ID" value="ENSAATROPP003008"/>
    <property type="gene ID" value="ENSAATROPG002481"/>
</dbReference>
<keyword evidence="3 11" id="KW-0493">Microtubule</keyword>
<comment type="subcellular location">
    <subcellularLocation>
        <location evidence="1">Cytoplasm</location>
        <location evidence="1">Cytoskeleton</location>
    </subcellularLocation>
</comment>
<comment type="function">
    <text evidence="9">Plus-end directed microtubule motor that may be used for anterograde axonal transport and could conceivably move cargos in fly neurons different than those moved by kinesin heavy chain or other plus-end directed motors.</text>
</comment>
<evidence type="ECO:0000256" key="12">
    <source>
        <dbReference type="SAM" id="MobiDB-lite"/>
    </source>
</evidence>
<dbReference type="Gene3D" id="3.40.850.10">
    <property type="entry name" value="Kinesin motor domain"/>
    <property type="match status" value="1"/>
</dbReference>
<organism evidence="14 15">
    <name type="scientific">Anopheles atroparvus</name>
    <name type="common">European mosquito</name>
    <dbReference type="NCBI Taxonomy" id="41427"/>
    <lineage>
        <taxon>Eukaryota</taxon>
        <taxon>Metazoa</taxon>
        <taxon>Ecdysozoa</taxon>
        <taxon>Arthropoda</taxon>
        <taxon>Hexapoda</taxon>
        <taxon>Insecta</taxon>
        <taxon>Pterygota</taxon>
        <taxon>Neoptera</taxon>
        <taxon>Endopterygota</taxon>
        <taxon>Diptera</taxon>
        <taxon>Nematocera</taxon>
        <taxon>Culicoidea</taxon>
        <taxon>Culicidae</taxon>
        <taxon>Anophelinae</taxon>
        <taxon>Anopheles</taxon>
    </lineage>
</organism>
<feature type="compositionally biased region" description="Basic and acidic residues" evidence="12">
    <location>
        <begin position="431"/>
        <end position="447"/>
    </location>
</feature>
<dbReference type="InterPro" id="IPR027640">
    <property type="entry name" value="Kinesin-like_fam"/>
</dbReference>
<evidence type="ECO:0000256" key="8">
    <source>
        <dbReference type="ARBA" id="ARBA00023212"/>
    </source>
</evidence>
<evidence type="ECO:0000313" key="15">
    <source>
        <dbReference type="Proteomes" id="UP000075880"/>
    </source>
</evidence>
<evidence type="ECO:0000259" key="13">
    <source>
        <dbReference type="PROSITE" id="PS50067"/>
    </source>
</evidence>
<feature type="binding site" evidence="10">
    <location>
        <begin position="101"/>
        <end position="108"/>
    </location>
    <ligand>
        <name>ATP</name>
        <dbReference type="ChEBI" id="CHEBI:30616"/>
    </ligand>
</feature>
<dbReference type="InterPro" id="IPR019821">
    <property type="entry name" value="Kinesin_motor_CS"/>
</dbReference>
<dbReference type="GO" id="GO:0003777">
    <property type="term" value="F:microtubule motor activity"/>
    <property type="evidence" value="ECO:0007669"/>
    <property type="project" value="InterPro"/>
</dbReference>
<dbReference type="PRINTS" id="PR00380">
    <property type="entry name" value="KINESINHEAVY"/>
</dbReference>
<dbReference type="AlphaFoldDB" id="A0AAG5CX41"/>
<keyword evidence="8" id="KW-0206">Cytoskeleton</keyword>
<sequence>MPEEAIKNEGEIENVRVVVRVRPMDKNELDSGCQNVIKVDKANRCITVVKPNANSTEPPKIYYFDNVFGEDSTQIDLYVDTARPIVDKVLEGYNGTILAYGQTGTGKTYTMSGNPETPQTKGIIPNTFAHIFGHIARGKENQKFLVRVSYMEIYNEEVRDLLGKELNKSLEVKERADIGVFVKDLSGYVVHNADDLDNIMKLGNKNRVVGATKMNSESSRSHAIFSITVESSETDESGRQYVRMGKLQLVDLAGSERQSKTQSSGLRLKEATKINLSLSVLGNVISALVDGKSTHIPYRNSKLTRLLQDSLGGNSKTVMCASVSPADTNYVETISTLRYACRAKSIQNLAHINEEPKDALLRHFQEEIEELKRQLEEGIFQNGLESGEEEEEEDDGEGEGDEEDAVEEEVDPDEDRERERLERKEKRRKERARERKEKSDAEKELLEKKAMENQQELKKAKSEQDQLRAKLSSLENKILVGGENLLEKAKEQELLLENSITELEQRTKTERELKENLEKIEAERIDIEERYSSLQEECVGKTKKLQRVMSMLMSIKSELADQQQEQQREKEGIYENIRSLSRELALCELVINSYIPKEYQNMIEKFTHWNEDIGEWQLKCVAYTGNNMRKNIPEPKVNTKETDLTDLSHVYLSYNTDSVVEPMRAKTARPRTSGIARPTTARKYY</sequence>
<dbReference type="GO" id="GO:0005874">
    <property type="term" value="C:microtubule"/>
    <property type="evidence" value="ECO:0007669"/>
    <property type="project" value="UniProtKB-KW"/>
</dbReference>
<dbReference type="InterPro" id="IPR027417">
    <property type="entry name" value="P-loop_NTPase"/>
</dbReference>
<evidence type="ECO:0000256" key="10">
    <source>
        <dbReference type="PROSITE-ProRule" id="PRU00283"/>
    </source>
</evidence>
<dbReference type="InterPro" id="IPR036961">
    <property type="entry name" value="Kinesin_motor_dom_sf"/>
</dbReference>
<evidence type="ECO:0000256" key="9">
    <source>
        <dbReference type="ARBA" id="ARBA00060187"/>
    </source>
</evidence>
<proteinExistence type="inferred from homology"/>
<dbReference type="GO" id="GO:0005524">
    <property type="term" value="F:ATP binding"/>
    <property type="evidence" value="ECO:0007669"/>
    <property type="project" value="UniProtKB-UniRule"/>
</dbReference>
<accession>A0AAG5CX41</accession>
<dbReference type="Pfam" id="PF00225">
    <property type="entry name" value="Kinesin"/>
    <property type="match status" value="1"/>
</dbReference>
<comment type="similarity">
    <text evidence="10 11">Belongs to the TRAFAC class myosin-kinesin ATPase superfamily. Kinesin family.</text>
</comment>
<dbReference type="FunFam" id="3.40.850.10:FF:000029">
    <property type="entry name" value="Kinesin-like protein KIF17"/>
    <property type="match status" value="1"/>
</dbReference>
<evidence type="ECO:0000256" key="4">
    <source>
        <dbReference type="ARBA" id="ARBA00022741"/>
    </source>
</evidence>
<dbReference type="Proteomes" id="UP000075880">
    <property type="component" value="Unassembled WGS sequence"/>
</dbReference>
<dbReference type="GO" id="GO:0008017">
    <property type="term" value="F:microtubule binding"/>
    <property type="evidence" value="ECO:0007669"/>
    <property type="project" value="InterPro"/>
</dbReference>
<dbReference type="PROSITE" id="PS00411">
    <property type="entry name" value="KINESIN_MOTOR_1"/>
    <property type="match status" value="1"/>
</dbReference>
<dbReference type="InterPro" id="IPR001752">
    <property type="entry name" value="Kinesin_motor_dom"/>
</dbReference>
<dbReference type="SMART" id="SM00129">
    <property type="entry name" value="KISc"/>
    <property type="match status" value="1"/>
</dbReference>
<keyword evidence="7 10" id="KW-0505">Motor protein</keyword>
<evidence type="ECO:0000256" key="3">
    <source>
        <dbReference type="ARBA" id="ARBA00022701"/>
    </source>
</evidence>
<keyword evidence="15" id="KW-1185">Reference proteome</keyword>
<evidence type="ECO:0000256" key="6">
    <source>
        <dbReference type="ARBA" id="ARBA00023054"/>
    </source>
</evidence>
<name>A0AAG5CX41_ANOAO</name>
<feature type="compositionally biased region" description="Acidic residues" evidence="12">
    <location>
        <begin position="386"/>
        <end position="414"/>
    </location>
</feature>
<protein>
    <recommendedName>
        <fullName evidence="11">Kinesin-like protein</fullName>
    </recommendedName>
</protein>
<evidence type="ECO:0000256" key="2">
    <source>
        <dbReference type="ARBA" id="ARBA00022490"/>
    </source>
</evidence>
<reference evidence="14" key="1">
    <citation type="submission" date="2024-04" db="UniProtKB">
        <authorList>
            <consortium name="EnsemblMetazoa"/>
        </authorList>
    </citation>
    <scope>IDENTIFICATION</scope>
    <source>
        <strain evidence="14">EBRO</strain>
    </source>
</reference>
<dbReference type="GO" id="GO:0000278">
    <property type="term" value="P:mitotic cell cycle"/>
    <property type="evidence" value="ECO:0007669"/>
    <property type="project" value="TreeGrafter"/>
</dbReference>
<keyword evidence="4 10" id="KW-0547">Nucleotide-binding</keyword>
<evidence type="ECO:0000256" key="11">
    <source>
        <dbReference type="RuleBase" id="RU000394"/>
    </source>
</evidence>
<dbReference type="GO" id="GO:0007018">
    <property type="term" value="P:microtubule-based movement"/>
    <property type="evidence" value="ECO:0007669"/>
    <property type="project" value="InterPro"/>
</dbReference>
<evidence type="ECO:0000256" key="1">
    <source>
        <dbReference type="ARBA" id="ARBA00004245"/>
    </source>
</evidence>
<dbReference type="PANTHER" id="PTHR47968">
    <property type="entry name" value="CENTROMERE PROTEIN E"/>
    <property type="match status" value="1"/>
</dbReference>
<dbReference type="PANTHER" id="PTHR47968:SF50">
    <property type="entry name" value="KINESIN-LIKE PROTEIN"/>
    <property type="match status" value="1"/>
</dbReference>
<keyword evidence="5 10" id="KW-0067">ATP-binding</keyword>
<evidence type="ECO:0000256" key="7">
    <source>
        <dbReference type="ARBA" id="ARBA00023175"/>
    </source>
</evidence>
<dbReference type="SUPFAM" id="SSF52540">
    <property type="entry name" value="P-loop containing nucleoside triphosphate hydrolases"/>
    <property type="match status" value="1"/>
</dbReference>
<keyword evidence="2" id="KW-0963">Cytoplasm</keyword>